<dbReference type="Proteomes" id="UP001055879">
    <property type="component" value="Linkage Group LG10"/>
</dbReference>
<sequence length="453" mass="50841">MAFKALKSQMHRGAVARRLILGIFCFVLAMIMISFTRMAYEIRTNEPILVNLDKCSLDIGLITYPHMNTHEISQEQAQLSVRYAGGKNLTLGVVKELINKDMLSLDARALCVGEGSDSDLLTLRELGFSDVFRVHKNPITSLLQKQIEHELDFKVNSFDFVFSRTFGRVPVPALLVLEIERVLRPGGIGALLVGFSNFHMGSLVRSATPVSLLLRSSEILHVCGIGSFALIVFKKRLSNVAHFGDYRLPSECPSVSRNEPFMQHIEPLMDQKLGRFEKEVSFLPKFVNVSSRNRLIYINMGTAELGPNYPIHPQAFNVFVVDHNMSALSSYVKKPGVTFVYHPGLVEDEILAPGLNHGDYLEAPLHGEGFEFIKWFKETAKDGDFVVLMMNAGVRQLKVMFELFESGAICHVDEVFIRCSEGVDCRNSRCNDCLNLFHGLRNAGVFVHRWSGV</sequence>
<keyword evidence="2" id="KW-1185">Reference proteome</keyword>
<reference evidence="2" key="1">
    <citation type="journal article" date="2022" name="Mol. Ecol. Resour.">
        <title>The genomes of chicory, endive, great burdock and yacon provide insights into Asteraceae palaeo-polyploidization history and plant inulin production.</title>
        <authorList>
            <person name="Fan W."/>
            <person name="Wang S."/>
            <person name="Wang H."/>
            <person name="Wang A."/>
            <person name="Jiang F."/>
            <person name="Liu H."/>
            <person name="Zhao H."/>
            <person name="Xu D."/>
            <person name="Zhang Y."/>
        </authorList>
    </citation>
    <scope>NUCLEOTIDE SEQUENCE [LARGE SCALE GENOMIC DNA]</scope>
    <source>
        <strain evidence="2">cv. Niubang</strain>
    </source>
</reference>
<name>A0ACB8ZI66_ARCLA</name>
<reference evidence="1 2" key="2">
    <citation type="journal article" date="2022" name="Mol. Ecol. Resour.">
        <title>The genomes of chicory, endive, great burdock and yacon provide insights into Asteraceae paleo-polyploidization history and plant inulin production.</title>
        <authorList>
            <person name="Fan W."/>
            <person name="Wang S."/>
            <person name="Wang H."/>
            <person name="Wang A."/>
            <person name="Jiang F."/>
            <person name="Liu H."/>
            <person name="Zhao H."/>
            <person name="Xu D."/>
            <person name="Zhang Y."/>
        </authorList>
    </citation>
    <scope>NUCLEOTIDE SEQUENCE [LARGE SCALE GENOMIC DNA]</scope>
    <source>
        <strain evidence="2">cv. Niubang</strain>
    </source>
</reference>
<comment type="caution">
    <text evidence="1">The sequence shown here is derived from an EMBL/GenBank/DDBJ whole genome shotgun (WGS) entry which is preliminary data.</text>
</comment>
<evidence type="ECO:0000313" key="2">
    <source>
        <dbReference type="Proteomes" id="UP001055879"/>
    </source>
</evidence>
<dbReference type="EMBL" id="CM042056">
    <property type="protein sequence ID" value="KAI3696963.1"/>
    <property type="molecule type" value="Genomic_DNA"/>
</dbReference>
<gene>
    <name evidence="1" type="ORF">L6452_29621</name>
</gene>
<accession>A0ACB8ZI66</accession>
<proteinExistence type="predicted"/>
<protein>
    <submittedName>
        <fullName evidence="1">Uncharacterized protein</fullName>
    </submittedName>
</protein>
<organism evidence="1 2">
    <name type="scientific">Arctium lappa</name>
    <name type="common">Greater burdock</name>
    <name type="synonym">Lappa major</name>
    <dbReference type="NCBI Taxonomy" id="4217"/>
    <lineage>
        <taxon>Eukaryota</taxon>
        <taxon>Viridiplantae</taxon>
        <taxon>Streptophyta</taxon>
        <taxon>Embryophyta</taxon>
        <taxon>Tracheophyta</taxon>
        <taxon>Spermatophyta</taxon>
        <taxon>Magnoliopsida</taxon>
        <taxon>eudicotyledons</taxon>
        <taxon>Gunneridae</taxon>
        <taxon>Pentapetalae</taxon>
        <taxon>asterids</taxon>
        <taxon>campanulids</taxon>
        <taxon>Asterales</taxon>
        <taxon>Asteraceae</taxon>
        <taxon>Carduoideae</taxon>
        <taxon>Cardueae</taxon>
        <taxon>Arctiinae</taxon>
        <taxon>Arctium</taxon>
    </lineage>
</organism>
<evidence type="ECO:0000313" key="1">
    <source>
        <dbReference type="EMBL" id="KAI3696963.1"/>
    </source>
</evidence>